<dbReference type="Proteomes" id="UP000295727">
    <property type="component" value="Chromosome 1"/>
</dbReference>
<dbReference type="Gene3D" id="3.40.1440.60">
    <property type="entry name" value="PriA, 3(prime) DNA-binding domain"/>
    <property type="match status" value="1"/>
</dbReference>
<dbReference type="InterPro" id="IPR011545">
    <property type="entry name" value="DEAD/DEAH_box_helicase_dom"/>
</dbReference>
<evidence type="ECO:0000256" key="3">
    <source>
        <dbReference type="ARBA" id="ARBA00022723"/>
    </source>
</evidence>
<feature type="domain" description="Helicase ATP-binding" evidence="14">
    <location>
        <begin position="239"/>
        <end position="412"/>
    </location>
</feature>
<dbReference type="NCBIfam" id="TIGR00595">
    <property type="entry name" value="priA"/>
    <property type="match status" value="1"/>
</dbReference>
<evidence type="ECO:0000259" key="14">
    <source>
        <dbReference type="PROSITE" id="PS51192"/>
    </source>
</evidence>
<dbReference type="InterPro" id="IPR014001">
    <property type="entry name" value="Helicase_ATP-bd"/>
</dbReference>
<dbReference type="GO" id="GO:1990077">
    <property type="term" value="C:primosome complex"/>
    <property type="evidence" value="ECO:0007669"/>
    <property type="project" value="UniProtKB-UniRule"/>
</dbReference>
<evidence type="ECO:0000256" key="11">
    <source>
        <dbReference type="ARBA" id="ARBA00048988"/>
    </source>
</evidence>
<dbReference type="FunFam" id="3.40.50.300:FF:000489">
    <property type="entry name" value="Primosome assembly protein PriA"/>
    <property type="match status" value="1"/>
</dbReference>
<dbReference type="PANTHER" id="PTHR30580:SF0">
    <property type="entry name" value="PRIMOSOMAL PROTEIN N"/>
    <property type="match status" value="1"/>
</dbReference>
<name>A0A4P7CPV7_9BURK</name>
<dbReference type="InterPro" id="IPR041222">
    <property type="entry name" value="PriA_3primeBD"/>
</dbReference>
<feature type="binding site" evidence="12">
    <location>
        <position position="520"/>
    </location>
    <ligand>
        <name>Zn(2+)</name>
        <dbReference type="ChEBI" id="CHEBI:29105"/>
        <label>1</label>
    </ligand>
</feature>
<dbReference type="InterPro" id="IPR001650">
    <property type="entry name" value="Helicase_C-like"/>
</dbReference>
<dbReference type="GO" id="GO:0003677">
    <property type="term" value="F:DNA binding"/>
    <property type="evidence" value="ECO:0007669"/>
    <property type="project" value="UniProtKB-UniRule"/>
</dbReference>
<evidence type="ECO:0000256" key="7">
    <source>
        <dbReference type="ARBA" id="ARBA00022833"/>
    </source>
</evidence>
<feature type="compositionally biased region" description="Low complexity" evidence="13">
    <location>
        <begin position="195"/>
        <end position="209"/>
    </location>
</feature>
<reference evidence="16 17" key="1">
    <citation type="submission" date="2019-03" db="EMBL/GenBank/DDBJ databases">
        <title>Paraburkholderia sp. 7MH5, isolated from subtropical forest soil.</title>
        <authorList>
            <person name="Gao Z.-H."/>
            <person name="Qiu L.-H."/>
        </authorList>
    </citation>
    <scope>NUCLEOTIDE SEQUENCE [LARGE SCALE GENOMIC DNA]</scope>
    <source>
        <strain evidence="16 17">7MH5</strain>
    </source>
</reference>
<dbReference type="CDD" id="cd17929">
    <property type="entry name" value="DEXHc_priA"/>
    <property type="match status" value="1"/>
</dbReference>
<evidence type="ECO:0000313" key="16">
    <source>
        <dbReference type="EMBL" id="QBQ96274.1"/>
    </source>
</evidence>
<dbReference type="InterPro" id="IPR041236">
    <property type="entry name" value="PriA_C"/>
</dbReference>
<evidence type="ECO:0000256" key="12">
    <source>
        <dbReference type="HAMAP-Rule" id="MF_00983"/>
    </source>
</evidence>
<keyword evidence="3 12" id="KW-0479">Metal-binding</keyword>
<dbReference type="Pfam" id="PF18319">
    <property type="entry name" value="Zn_ribbon_PriA"/>
    <property type="match status" value="1"/>
</dbReference>
<dbReference type="GO" id="GO:0005524">
    <property type="term" value="F:ATP binding"/>
    <property type="evidence" value="ECO:0007669"/>
    <property type="project" value="UniProtKB-UniRule"/>
</dbReference>
<dbReference type="SUPFAM" id="SSF52540">
    <property type="entry name" value="P-loop containing nucleoside triphosphate hydrolases"/>
    <property type="match status" value="1"/>
</dbReference>
<keyword evidence="2 12" id="KW-0235">DNA replication</keyword>
<dbReference type="Gene3D" id="3.40.50.300">
    <property type="entry name" value="P-loop containing nucleotide triphosphate hydrolases"/>
    <property type="match status" value="2"/>
</dbReference>
<dbReference type="Pfam" id="PF00270">
    <property type="entry name" value="DEAD"/>
    <property type="match status" value="1"/>
</dbReference>
<dbReference type="CDD" id="cd18804">
    <property type="entry name" value="SF2_C_priA"/>
    <property type="match status" value="1"/>
</dbReference>
<dbReference type="GO" id="GO:0006302">
    <property type="term" value="P:double-strand break repair"/>
    <property type="evidence" value="ECO:0007669"/>
    <property type="project" value="InterPro"/>
</dbReference>
<evidence type="ECO:0000256" key="8">
    <source>
        <dbReference type="ARBA" id="ARBA00022840"/>
    </source>
</evidence>
<comment type="cofactor">
    <cofactor evidence="12">
        <name>Zn(2+)</name>
        <dbReference type="ChEBI" id="CHEBI:29105"/>
    </cofactor>
    <text evidence="12">Binds 2 zinc ions per subunit.</text>
</comment>
<dbReference type="NCBIfam" id="NF004067">
    <property type="entry name" value="PRK05580.1-4"/>
    <property type="match status" value="1"/>
</dbReference>
<dbReference type="Pfam" id="PF17764">
    <property type="entry name" value="PriA_3primeBD"/>
    <property type="match status" value="1"/>
</dbReference>
<dbReference type="KEGG" id="ppai:E1956_03200"/>
<organism evidence="16 17">
    <name type="scientific">Paraburkholderia pallida</name>
    <dbReference type="NCBI Taxonomy" id="2547399"/>
    <lineage>
        <taxon>Bacteria</taxon>
        <taxon>Pseudomonadati</taxon>
        <taxon>Pseudomonadota</taxon>
        <taxon>Betaproteobacteria</taxon>
        <taxon>Burkholderiales</taxon>
        <taxon>Burkholderiaceae</taxon>
        <taxon>Paraburkholderia</taxon>
    </lineage>
</organism>
<gene>
    <name evidence="12" type="primary">priA</name>
    <name evidence="16" type="ORF">E1956_03200</name>
</gene>
<feature type="binding site" evidence="12">
    <location>
        <position position="517"/>
    </location>
    <ligand>
        <name>Zn(2+)</name>
        <dbReference type="ChEBI" id="CHEBI:29105"/>
        <label>1</label>
    </ligand>
</feature>
<keyword evidence="5 12" id="KW-0378">Hydrolase</keyword>
<feature type="binding site" evidence="12">
    <location>
        <position position="480"/>
    </location>
    <ligand>
        <name>Zn(2+)</name>
        <dbReference type="ChEBI" id="CHEBI:29105"/>
        <label>1</label>
    </ligand>
</feature>
<comment type="catalytic activity">
    <reaction evidence="12">
        <text>Couples ATP hydrolysis with the unwinding of duplex DNA by translocating in the 3'-5' direction.</text>
        <dbReference type="EC" id="5.6.2.4"/>
    </reaction>
</comment>
<dbReference type="PROSITE" id="PS51194">
    <property type="entry name" value="HELICASE_CTER"/>
    <property type="match status" value="1"/>
</dbReference>
<feature type="binding site" evidence="12">
    <location>
        <position position="486"/>
    </location>
    <ligand>
        <name>Zn(2+)</name>
        <dbReference type="ChEBI" id="CHEBI:29105"/>
        <label>2</label>
    </ligand>
</feature>
<dbReference type="GO" id="GO:0006270">
    <property type="term" value="P:DNA replication initiation"/>
    <property type="evidence" value="ECO:0007669"/>
    <property type="project" value="TreeGrafter"/>
</dbReference>
<dbReference type="EMBL" id="CP038148">
    <property type="protein sequence ID" value="QBQ96274.1"/>
    <property type="molecule type" value="Genomic_DNA"/>
</dbReference>
<keyword evidence="9 12" id="KW-0238">DNA-binding</keyword>
<dbReference type="PANTHER" id="PTHR30580">
    <property type="entry name" value="PRIMOSOMAL PROTEIN N"/>
    <property type="match status" value="1"/>
</dbReference>
<keyword evidence="6 12" id="KW-0347">Helicase</keyword>
<dbReference type="GO" id="GO:0043138">
    <property type="term" value="F:3'-5' DNA helicase activity"/>
    <property type="evidence" value="ECO:0007669"/>
    <property type="project" value="UniProtKB-EC"/>
</dbReference>
<evidence type="ECO:0000256" key="5">
    <source>
        <dbReference type="ARBA" id="ARBA00022801"/>
    </source>
</evidence>
<evidence type="ECO:0000256" key="6">
    <source>
        <dbReference type="ARBA" id="ARBA00022806"/>
    </source>
</evidence>
<feature type="binding site" evidence="12">
    <location>
        <position position="489"/>
    </location>
    <ligand>
        <name>Zn(2+)</name>
        <dbReference type="ChEBI" id="CHEBI:29105"/>
        <label>2</label>
    </ligand>
</feature>
<dbReference type="InterPro" id="IPR040498">
    <property type="entry name" value="PriA_CRR"/>
</dbReference>
<feature type="domain" description="Helicase C-terminal" evidence="15">
    <location>
        <begin position="512"/>
        <end position="664"/>
    </location>
</feature>
<dbReference type="SMART" id="SM00490">
    <property type="entry name" value="HELICc"/>
    <property type="match status" value="1"/>
</dbReference>
<dbReference type="InterPro" id="IPR027417">
    <property type="entry name" value="P-loop_NTPase"/>
</dbReference>
<dbReference type="SMART" id="SM00487">
    <property type="entry name" value="DEXDc"/>
    <property type="match status" value="1"/>
</dbReference>
<comment type="catalytic activity">
    <reaction evidence="11 12">
        <text>ATP + H2O = ADP + phosphate + H(+)</text>
        <dbReference type="Rhea" id="RHEA:13065"/>
        <dbReference type="ChEBI" id="CHEBI:15377"/>
        <dbReference type="ChEBI" id="CHEBI:15378"/>
        <dbReference type="ChEBI" id="CHEBI:30616"/>
        <dbReference type="ChEBI" id="CHEBI:43474"/>
        <dbReference type="ChEBI" id="CHEBI:456216"/>
        <dbReference type="EC" id="5.6.2.4"/>
    </reaction>
</comment>
<keyword evidence="4 12" id="KW-0547">Nucleotide-binding</keyword>
<keyword evidence="7 12" id="KW-0862">Zinc</keyword>
<feature type="binding site" evidence="12">
    <location>
        <position position="507"/>
    </location>
    <ligand>
        <name>Zn(2+)</name>
        <dbReference type="ChEBI" id="CHEBI:29105"/>
        <label>2</label>
    </ligand>
</feature>
<dbReference type="FunFam" id="3.40.1440.60:FF:000001">
    <property type="entry name" value="Primosomal protein N"/>
    <property type="match status" value="1"/>
</dbReference>
<dbReference type="PROSITE" id="PS51192">
    <property type="entry name" value="HELICASE_ATP_BIND_1"/>
    <property type="match status" value="1"/>
</dbReference>
<evidence type="ECO:0000256" key="10">
    <source>
        <dbReference type="ARBA" id="ARBA00023235"/>
    </source>
</evidence>
<feature type="binding site" evidence="12">
    <location>
        <position position="477"/>
    </location>
    <ligand>
        <name>Zn(2+)</name>
        <dbReference type="ChEBI" id="CHEBI:29105"/>
        <label>1</label>
    </ligand>
</feature>
<keyword evidence="1 12" id="KW-0639">Primosome</keyword>
<dbReference type="Pfam" id="PF00271">
    <property type="entry name" value="Helicase_C"/>
    <property type="match status" value="1"/>
</dbReference>
<comment type="similarity">
    <text evidence="12">Belongs to the helicase family. PriA subfamily.</text>
</comment>
<evidence type="ECO:0000256" key="9">
    <source>
        <dbReference type="ARBA" id="ARBA00023125"/>
    </source>
</evidence>
<feature type="binding site" evidence="12">
    <location>
        <position position="504"/>
    </location>
    <ligand>
        <name>Zn(2+)</name>
        <dbReference type="ChEBI" id="CHEBI:29105"/>
        <label>2</label>
    </ligand>
</feature>
<keyword evidence="17" id="KW-1185">Reference proteome</keyword>
<keyword evidence="10 12" id="KW-0413">Isomerase</keyword>
<dbReference type="HAMAP" id="MF_00983">
    <property type="entry name" value="PriA"/>
    <property type="match status" value="1"/>
</dbReference>
<evidence type="ECO:0000256" key="13">
    <source>
        <dbReference type="SAM" id="MobiDB-lite"/>
    </source>
</evidence>
<proteinExistence type="inferred from homology"/>
<dbReference type="OrthoDB" id="9759544at2"/>
<dbReference type="GO" id="GO:0016887">
    <property type="term" value="F:ATP hydrolysis activity"/>
    <property type="evidence" value="ECO:0007669"/>
    <property type="project" value="RHEA"/>
</dbReference>
<dbReference type="EC" id="5.6.2.4" evidence="12"/>
<dbReference type="InterPro" id="IPR005259">
    <property type="entry name" value="PriA"/>
</dbReference>
<sequence length="770" mass="83560">MTPCFVRVALDHPLPVLYDYRYPPDAPQPQPGMLVRVPFGRREAVGLICEVSAHSDVPANKLRDVSAVCAECPPLSAQWLALAGFAADYYQRGLGEVALPALPQALRDPARWPRLMAPEERYRLLPAGREALPEALPARAQALRRLAQALVDAGELDLADARALHPKAAATLESWREAGWVEYECVAFGAAGHSSAGNGGENENPADGARNPGSATEGAVAAAALHQLSAEQAVAVEAILEARGFAPFLLHGVTGSGKTEVYLRALSGLLEREPDAQALVLVPEINLTPQFEAAFRTRFAGVLPDDAIVTLHSGLAEGERAHHWLAAHTGRARIVLGTRLAVLASLPRLAMLVVDEEHDPAYKQQEGLRYSARDLAIWRAKQLGVPVVLGSATPSLESWWQAEQGRYTRLTLSRRAIAEAVLPSVKLIDLEEERRRGRASFEGLSGPLVAAMKARLERGEQSLVFLNRRGYAPVLSCDACGWVAGCPRCSAYVVLHKPERALRCHHCGWESRIPHSCPDCGNVDIAPMGRGTQRIEEALASAVPGARVLRIDADSTRRKGSAQALFSDVHAGDVDILVGTQMIAKGHDFQRVSLVGVLNADNALFSHDFRASERLFAQLMQVSGRAGRAGLPGEVIVQTRYPRHAIYHALARHDYVGFANSQIVERRDAHLPPFVYQALLRAEGRTLEAALAFLAEAAQALTAIPAAERVTAYDAVPLTIVKVMNVHRAQLLVESQSRAALQATLRAWQPALRALRGVLRWNLEVDPLDI</sequence>
<comment type="subunit">
    <text evidence="12">Component of the replication restart primosome.</text>
</comment>
<dbReference type="GO" id="GO:0006269">
    <property type="term" value="P:DNA replication, synthesis of primer"/>
    <property type="evidence" value="ECO:0007669"/>
    <property type="project" value="UniProtKB-KW"/>
</dbReference>
<dbReference type="Pfam" id="PF18074">
    <property type="entry name" value="PriA_C"/>
    <property type="match status" value="1"/>
</dbReference>
<evidence type="ECO:0000256" key="4">
    <source>
        <dbReference type="ARBA" id="ARBA00022741"/>
    </source>
</evidence>
<dbReference type="GO" id="GO:0008270">
    <property type="term" value="F:zinc ion binding"/>
    <property type="evidence" value="ECO:0007669"/>
    <property type="project" value="UniProtKB-UniRule"/>
</dbReference>
<evidence type="ECO:0000256" key="2">
    <source>
        <dbReference type="ARBA" id="ARBA00022705"/>
    </source>
</evidence>
<keyword evidence="8 12" id="KW-0067">ATP-binding</keyword>
<dbReference type="RefSeq" id="WP_134747355.1">
    <property type="nucleotide sequence ID" value="NZ_CP038148.1"/>
</dbReference>
<accession>A0A4P7CPV7</accession>
<feature type="region of interest" description="Disordered" evidence="13">
    <location>
        <begin position="195"/>
        <end position="215"/>
    </location>
</feature>
<evidence type="ECO:0000313" key="17">
    <source>
        <dbReference type="Proteomes" id="UP000295727"/>
    </source>
</evidence>
<dbReference type="GO" id="GO:0006310">
    <property type="term" value="P:DNA recombination"/>
    <property type="evidence" value="ECO:0007669"/>
    <property type="project" value="InterPro"/>
</dbReference>
<dbReference type="AlphaFoldDB" id="A0A4P7CPV7"/>
<protein>
    <recommendedName>
        <fullName evidence="12">Replication restart protein PriA</fullName>
    </recommendedName>
    <alternativeName>
        <fullName evidence="12">ATP-dependent DNA helicase PriA</fullName>
        <ecNumber evidence="12">5.6.2.4</ecNumber>
    </alternativeName>
    <alternativeName>
        <fullName evidence="12">DNA 3'-5' helicase PriA</fullName>
    </alternativeName>
</protein>
<dbReference type="InterPro" id="IPR042115">
    <property type="entry name" value="PriA_3primeBD_sf"/>
</dbReference>
<evidence type="ECO:0000256" key="1">
    <source>
        <dbReference type="ARBA" id="ARBA00022515"/>
    </source>
</evidence>
<comment type="function">
    <text evidence="12">Initiates the restart of stalled replication forks, which reloads the replicative helicase on sites other than the origin of replication. Recognizes and binds to abandoned replication forks and remodels them to uncover a helicase loading site. Promotes assembly of the primosome at these replication forks.</text>
</comment>
<evidence type="ECO:0000259" key="15">
    <source>
        <dbReference type="PROSITE" id="PS51194"/>
    </source>
</evidence>